<keyword evidence="7" id="KW-0109">Calcium transport</keyword>
<keyword evidence="15" id="KW-0406">Ion transport</keyword>
<keyword evidence="21" id="KW-1185">Reference proteome</keyword>
<evidence type="ECO:0000256" key="8">
    <source>
        <dbReference type="ARBA" id="ARBA00022692"/>
    </source>
</evidence>
<dbReference type="STRING" id="178035.A0A154PM84"/>
<dbReference type="GO" id="GO:0006874">
    <property type="term" value="P:intracellular calcium ion homeostasis"/>
    <property type="evidence" value="ECO:0007669"/>
    <property type="project" value="TreeGrafter"/>
</dbReference>
<keyword evidence="14" id="KW-0915">Sodium</keyword>
<dbReference type="EMBL" id="KQ434977">
    <property type="protein sequence ID" value="KZC12943.1"/>
    <property type="molecule type" value="Genomic_DNA"/>
</dbReference>
<dbReference type="OrthoDB" id="2127281at2759"/>
<evidence type="ECO:0000256" key="3">
    <source>
        <dbReference type="ARBA" id="ARBA00010694"/>
    </source>
</evidence>
<evidence type="ECO:0000256" key="12">
    <source>
        <dbReference type="ARBA" id="ARBA00022958"/>
    </source>
</evidence>
<evidence type="ECO:0000256" key="16">
    <source>
        <dbReference type="ARBA" id="ARBA00023136"/>
    </source>
</evidence>
<evidence type="ECO:0000256" key="2">
    <source>
        <dbReference type="ARBA" id="ARBA00005364"/>
    </source>
</evidence>
<keyword evidence="5" id="KW-0050">Antiport</keyword>
<dbReference type="GO" id="GO:0015293">
    <property type="term" value="F:symporter activity"/>
    <property type="evidence" value="ECO:0007669"/>
    <property type="project" value="UniProtKB-KW"/>
</dbReference>
<feature type="domain" description="Sodium/calcium exchanger membrane region" evidence="19">
    <location>
        <begin position="617"/>
        <end position="765"/>
    </location>
</feature>
<keyword evidence="8 18" id="KW-0812">Transmembrane</keyword>
<dbReference type="Pfam" id="PF08449">
    <property type="entry name" value="UAA"/>
    <property type="match status" value="1"/>
</dbReference>
<feature type="transmembrane region" description="Helical" evidence="18">
    <location>
        <begin position="458"/>
        <end position="478"/>
    </location>
</feature>
<comment type="similarity">
    <text evidence="2">Belongs to the Ca(2+):cation antiporter (CaCA) (TC 2.A.19) family. SLC24A subfamily.</text>
</comment>
<feature type="transmembrane region" description="Helical" evidence="18">
    <location>
        <begin position="424"/>
        <end position="446"/>
    </location>
</feature>
<feature type="transmembrane region" description="Helical" evidence="18">
    <location>
        <begin position="9"/>
        <end position="26"/>
    </location>
</feature>
<dbReference type="GO" id="GO:0012505">
    <property type="term" value="C:endomembrane system"/>
    <property type="evidence" value="ECO:0007669"/>
    <property type="project" value="UniProtKB-ARBA"/>
</dbReference>
<evidence type="ECO:0000256" key="13">
    <source>
        <dbReference type="ARBA" id="ARBA00022989"/>
    </source>
</evidence>
<feature type="transmembrane region" description="Helical" evidence="18">
    <location>
        <begin position="652"/>
        <end position="674"/>
    </location>
</feature>
<feature type="transmembrane region" description="Helical" evidence="18">
    <location>
        <begin position="686"/>
        <end position="704"/>
    </location>
</feature>
<evidence type="ECO:0000313" key="21">
    <source>
        <dbReference type="Proteomes" id="UP000076502"/>
    </source>
</evidence>
<dbReference type="InterPro" id="IPR004837">
    <property type="entry name" value="NaCa_Exmemb"/>
</dbReference>
<dbReference type="InterPro" id="IPR044880">
    <property type="entry name" value="NCX_ion-bd_dom_sf"/>
</dbReference>
<evidence type="ECO:0000256" key="5">
    <source>
        <dbReference type="ARBA" id="ARBA00022449"/>
    </source>
</evidence>
<protein>
    <submittedName>
        <fullName evidence="20">Solute carrier family 35 member B1 like protein</fullName>
    </submittedName>
</protein>
<evidence type="ECO:0000256" key="14">
    <source>
        <dbReference type="ARBA" id="ARBA00023053"/>
    </source>
</evidence>
<feature type="transmembrane region" description="Helical" evidence="18">
    <location>
        <begin position="484"/>
        <end position="503"/>
    </location>
</feature>
<dbReference type="FunFam" id="1.20.1420.30:FF:000009">
    <property type="entry name" value="sodium/potassium/calcium exchanger 5 isoform X2"/>
    <property type="match status" value="1"/>
</dbReference>
<evidence type="ECO:0000313" key="20">
    <source>
        <dbReference type="EMBL" id="KZC12943.1"/>
    </source>
</evidence>
<evidence type="ECO:0000256" key="1">
    <source>
        <dbReference type="ARBA" id="ARBA00004141"/>
    </source>
</evidence>
<evidence type="ECO:0000256" key="4">
    <source>
        <dbReference type="ARBA" id="ARBA00022448"/>
    </source>
</evidence>
<evidence type="ECO:0000256" key="10">
    <source>
        <dbReference type="ARBA" id="ARBA00022837"/>
    </source>
</evidence>
<accession>A0A154PM84</accession>
<feature type="transmembrane region" description="Helical" evidence="18">
    <location>
        <begin position="616"/>
        <end position="640"/>
    </location>
</feature>
<organism evidence="20 21">
    <name type="scientific">Dufourea novaeangliae</name>
    <name type="common">Sweat bee</name>
    <dbReference type="NCBI Taxonomy" id="178035"/>
    <lineage>
        <taxon>Eukaryota</taxon>
        <taxon>Metazoa</taxon>
        <taxon>Ecdysozoa</taxon>
        <taxon>Arthropoda</taxon>
        <taxon>Hexapoda</taxon>
        <taxon>Insecta</taxon>
        <taxon>Pterygota</taxon>
        <taxon>Neoptera</taxon>
        <taxon>Endopterygota</taxon>
        <taxon>Hymenoptera</taxon>
        <taxon>Apocrita</taxon>
        <taxon>Aculeata</taxon>
        <taxon>Apoidea</taxon>
        <taxon>Anthophila</taxon>
        <taxon>Halictidae</taxon>
        <taxon>Rophitinae</taxon>
        <taxon>Dufourea</taxon>
    </lineage>
</organism>
<evidence type="ECO:0000256" key="18">
    <source>
        <dbReference type="SAM" id="Phobius"/>
    </source>
</evidence>
<evidence type="ECO:0000256" key="9">
    <source>
        <dbReference type="ARBA" id="ARBA00022729"/>
    </source>
</evidence>
<reference evidence="20 21" key="1">
    <citation type="submission" date="2015-07" db="EMBL/GenBank/DDBJ databases">
        <title>The genome of Dufourea novaeangliae.</title>
        <authorList>
            <person name="Pan H."/>
            <person name="Kapheim K."/>
        </authorList>
    </citation>
    <scope>NUCLEOTIDE SEQUENCE [LARGE SCALE GENOMIC DNA]</scope>
    <source>
        <strain evidence="20">0120121106</strain>
        <tissue evidence="20">Whole body</tissue>
    </source>
</reference>
<keyword evidence="9" id="KW-0732">Signal</keyword>
<evidence type="ECO:0000259" key="19">
    <source>
        <dbReference type="Pfam" id="PF01699"/>
    </source>
</evidence>
<dbReference type="GO" id="GO:0008273">
    <property type="term" value="F:calcium, potassium:sodium antiporter activity"/>
    <property type="evidence" value="ECO:0007669"/>
    <property type="project" value="TreeGrafter"/>
</dbReference>
<dbReference type="InterPro" id="IPR004481">
    <property type="entry name" value="K/Na/Ca-exchanger"/>
</dbReference>
<evidence type="ECO:0000256" key="11">
    <source>
        <dbReference type="ARBA" id="ARBA00022847"/>
    </source>
</evidence>
<feature type="transmembrane region" description="Helical" evidence="18">
    <location>
        <begin position="46"/>
        <end position="69"/>
    </location>
</feature>
<dbReference type="AlphaFoldDB" id="A0A154PM84"/>
<dbReference type="Proteomes" id="UP000076502">
    <property type="component" value="Unassembled WGS sequence"/>
</dbReference>
<feature type="transmembrane region" description="Helical" evidence="18">
    <location>
        <begin position="356"/>
        <end position="379"/>
    </location>
</feature>
<keyword evidence="16 18" id="KW-0472">Membrane</keyword>
<evidence type="ECO:0000256" key="15">
    <source>
        <dbReference type="ARBA" id="ARBA00023065"/>
    </source>
</evidence>
<dbReference type="SUPFAM" id="SSF103481">
    <property type="entry name" value="Multidrug resistance efflux transporter EmrE"/>
    <property type="match status" value="1"/>
</dbReference>
<feature type="transmembrane region" description="Helical" evidence="18">
    <location>
        <begin position="391"/>
        <end position="412"/>
    </location>
</feature>
<sequence length="781" mass="86920">MISSKRSKLLFCALGIFVCYFYFAMLQEKITRGQYGDEKNSEKFTYTFSLVFFQCLINYLFAKTSLLMIMKQGEDTTPRTYYVISALTYLLGMVCSNMALQFVSYPTQVIGKSGKPIPVMILGVLLGNKVYPVRKYLFVFLVVIGVALFMYKDVGPTKKQTEGQAAFGELLLLLSLIMDGLTSAVQERMKAENNSKSGHMMLNMNAWSAIFSGAVILISGEFFQFLQFLHRYPFVVWYMATFSIAGAFGQYFIFFTVAEFGPLPCSIITTTRKLFTVLGSILIFGNALTTRQWLELFASNLSNIGSYEINPARSKLSRNDGEQPFGNTDTPAVCNSEKDDFPADLFTDEQRRHGALLLHAFLGLYCFLITAFVCHNYLLPALDCICESMNISTDIAGATFLAMASSLPEMFVNVIGTFLTKTDLGVGTVVGSAVFDTFATPACGALMALHAVPLQWRVLTRDCAVYIISVGALVIVIWDGRIVWYEAVMLLVILLVYLILLFCGPRMVRSCSNGVSSSTMKLPNGDENSSAQGSYKPYHIKNSNGDESTQQQNRTNDPETLVNLKESMKHEKPESLFLWPKERTTATKCWFLFTWPLKFLLFVTIPDARRERFRNWYPLTFVMCVVWIAISSYLVSWMVTVIGDTIGIPDSVMGFTFLAAGGNMPELASIVILARQGDGNMAMSNTLGANILDILLCLGLPWTIKCLTTGNDVVIQSGALAYSILSILGCIVILYAVIAFFKFHLNKKVGLICLLLYTIFLVFSILAELNVFLVVNVSTCD</sequence>
<dbReference type="PANTHER" id="PTHR10846:SF2">
    <property type="entry name" value="RE48874P"/>
    <property type="match status" value="1"/>
</dbReference>
<dbReference type="GO" id="GO:0005262">
    <property type="term" value="F:calcium channel activity"/>
    <property type="evidence" value="ECO:0007669"/>
    <property type="project" value="TreeGrafter"/>
</dbReference>
<keyword evidence="4" id="KW-0813">Transport</keyword>
<feature type="transmembrane region" description="Helical" evidence="18">
    <location>
        <begin position="133"/>
        <end position="151"/>
    </location>
</feature>
<keyword evidence="13 18" id="KW-1133">Transmembrane helix</keyword>
<keyword evidence="17" id="KW-0739">Sodium transport</keyword>
<feature type="transmembrane region" description="Helical" evidence="18">
    <location>
        <begin position="274"/>
        <end position="294"/>
    </location>
</feature>
<comment type="subcellular location">
    <subcellularLocation>
        <location evidence="1">Membrane</location>
        <topology evidence="1">Multi-pass membrane protein</topology>
    </subcellularLocation>
</comment>
<feature type="transmembrane region" description="Helical" evidence="18">
    <location>
        <begin position="81"/>
        <end position="103"/>
    </location>
</feature>
<keyword evidence="11" id="KW-0769">Symport</keyword>
<gene>
    <name evidence="20" type="ORF">WN55_04462</name>
</gene>
<keyword evidence="6" id="KW-0633">Potassium transport</keyword>
<feature type="transmembrane region" description="Helical" evidence="18">
    <location>
        <begin position="753"/>
        <end position="775"/>
    </location>
</feature>
<keyword evidence="12" id="KW-0630">Potassium</keyword>
<dbReference type="NCBIfam" id="TIGR00367">
    <property type="entry name" value="calcium/sodium antiporter"/>
    <property type="match status" value="1"/>
</dbReference>
<dbReference type="Pfam" id="PF01699">
    <property type="entry name" value="Na_Ca_ex"/>
    <property type="match status" value="2"/>
</dbReference>
<feature type="transmembrane region" description="Helical" evidence="18">
    <location>
        <begin position="235"/>
        <end position="254"/>
    </location>
</feature>
<evidence type="ECO:0000256" key="7">
    <source>
        <dbReference type="ARBA" id="ARBA00022568"/>
    </source>
</evidence>
<comment type="similarity">
    <text evidence="3">Belongs to the nucleotide-sugar transporter family. SLC35B subfamily.</text>
</comment>
<dbReference type="InterPro" id="IPR037185">
    <property type="entry name" value="EmrE-like"/>
</dbReference>
<feature type="transmembrane region" description="Helical" evidence="18">
    <location>
        <begin position="719"/>
        <end position="741"/>
    </location>
</feature>
<feature type="transmembrane region" description="Helical" evidence="18">
    <location>
        <begin position="206"/>
        <end position="229"/>
    </location>
</feature>
<name>A0A154PM84_DUFNO</name>
<evidence type="ECO:0000256" key="6">
    <source>
        <dbReference type="ARBA" id="ARBA00022538"/>
    </source>
</evidence>
<dbReference type="GO" id="GO:0005886">
    <property type="term" value="C:plasma membrane"/>
    <property type="evidence" value="ECO:0007669"/>
    <property type="project" value="TreeGrafter"/>
</dbReference>
<feature type="domain" description="Sodium/calcium exchanger membrane region" evidence="19">
    <location>
        <begin position="359"/>
        <end position="502"/>
    </location>
</feature>
<proteinExistence type="inferred from homology"/>
<evidence type="ECO:0000256" key="17">
    <source>
        <dbReference type="ARBA" id="ARBA00023201"/>
    </source>
</evidence>
<dbReference type="InterPro" id="IPR013657">
    <property type="entry name" value="SCL35B1-4/HUT1"/>
</dbReference>
<dbReference type="Gene3D" id="1.20.1420.30">
    <property type="entry name" value="NCX, central ion-binding region"/>
    <property type="match status" value="2"/>
</dbReference>
<keyword evidence="10" id="KW-0106">Calcium</keyword>
<dbReference type="PANTHER" id="PTHR10846">
    <property type="entry name" value="SODIUM/POTASSIUM/CALCIUM EXCHANGER"/>
    <property type="match status" value="1"/>
</dbReference>